<name>A0A2H0N4L6_9BACT</name>
<dbReference type="AlphaFoldDB" id="A0A2H0N4L6"/>
<proteinExistence type="predicted"/>
<protein>
    <submittedName>
        <fullName evidence="2">Uncharacterized protein</fullName>
    </submittedName>
</protein>
<feature type="transmembrane region" description="Helical" evidence="1">
    <location>
        <begin position="228"/>
        <end position="245"/>
    </location>
</feature>
<keyword evidence="1" id="KW-1133">Transmembrane helix</keyword>
<dbReference type="Proteomes" id="UP000229600">
    <property type="component" value="Unassembled WGS sequence"/>
</dbReference>
<feature type="transmembrane region" description="Helical" evidence="1">
    <location>
        <begin position="251"/>
        <end position="272"/>
    </location>
</feature>
<dbReference type="EMBL" id="PCWN01000008">
    <property type="protein sequence ID" value="PIR03837.1"/>
    <property type="molecule type" value="Genomic_DNA"/>
</dbReference>
<organism evidence="2 3">
    <name type="scientific">Candidatus Magasanikbacteria bacterium CG11_big_fil_rev_8_21_14_0_20_39_34</name>
    <dbReference type="NCBI Taxonomy" id="1974653"/>
    <lineage>
        <taxon>Bacteria</taxon>
        <taxon>Candidatus Magasanikiibacteriota</taxon>
    </lineage>
</organism>
<accession>A0A2H0N4L6</accession>
<sequence length="277" mass="32302">MNYELQLTLALGAGMLLESKILLQERENMWKPYLGVLCLTILMGGFMSIGNGPFSPIKYLFSCYFAFIIVYSMSFRKQLLSRISRYTILSYTTLFWIGFYIFIGNIYNRTFFSLAILFSVLAAYTILKKTYLSVFSQALLYCWFLITNIGLIFFQLYSRGVFTNLSLKLHNLEFGLFETFLLGMLLMYVSMLITYLIFSIPNARDTGLIEWKHHIKILAGKFDNQKMNVFYCLILIFFLLGLFYIQQKSELISPTLLMYVLMLTIGPLLHILSRTRE</sequence>
<feature type="transmembrane region" description="Helical" evidence="1">
    <location>
        <begin position="86"/>
        <end position="103"/>
    </location>
</feature>
<keyword evidence="1" id="KW-0472">Membrane</keyword>
<feature type="transmembrane region" description="Helical" evidence="1">
    <location>
        <begin position="56"/>
        <end position="74"/>
    </location>
</feature>
<feature type="transmembrane region" description="Helical" evidence="1">
    <location>
        <begin position="139"/>
        <end position="157"/>
    </location>
</feature>
<evidence type="ECO:0000313" key="3">
    <source>
        <dbReference type="Proteomes" id="UP000229600"/>
    </source>
</evidence>
<feature type="transmembrane region" description="Helical" evidence="1">
    <location>
        <begin position="177"/>
        <end position="198"/>
    </location>
</feature>
<feature type="transmembrane region" description="Helical" evidence="1">
    <location>
        <begin position="109"/>
        <end position="127"/>
    </location>
</feature>
<gene>
    <name evidence="2" type="ORF">COV59_04180</name>
</gene>
<keyword evidence="1" id="KW-0812">Transmembrane</keyword>
<evidence type="ECO:0000256" key="1">
    <source>
        <dbReference type="SAM" id="Phobius"/>
    </source>
</evidence>
<reference evidence="2 3" key="1">
    <citation type="submission" date="2017-09" db="EMBL/GenBank/DDBJ databases">
        <title>Depth-based differentiation of microbial function through sediment-hosted aquifers and enrichment of novel symbionts in the deep terrestrial subsurface.</title>
        <authorList>
            <person name="Probst A.J."/>
            <person name="Ladd B."/>
            <person name="Jarett J.K."/>
            <person name="Geller-Mcgrath D.E."/>
            <person name="Sieber C.M."/>
            <person name="Emerson J.B."/>
            <person name="Anantharaman K."/>
            <person name="Thomas B.C."/>
            <person name="Malmstrom R."/>
            <person name="Stieglmeier M."/>
            <person name="Klingl A."/>
            <person name="Woyke T."/>
            <person name="Ryan C.M."/>
            <person name="Banfield J.F."/>
        </authorList>
    </citation>
    <scope>NUCLEOTIDE SEQUENCE [LARGE SCALE GENOMIC DNA]</scope>
    <source>
        <strain evidence="2">CG11_big_fil_rev_8_21_14_0_20_39_34</strain>
    </source>
</reference>
<evidence type="ECO:0000313" key="2">
    <source>
        <dbReference type="EMBL" id="PIR03837.1"/>
    </source>
</evidence>
<feature type="transmembrane region" description="Helical" evidence="1">
    <location>
        <begin position="30"/>
        <end position="50"/>
    </location>
</feature>
<comment type="caution">
    <text evidence="2">The sequence shown here is derived from an EMBL/GenBank/DDBJ whole genome shotgun (WGS) entry which is preliminary data.</text>
</comment>